<dbReference type="InterPro" id="IPR051288">
    <property type="entry name" value="Serum_paraoxonase/arylesterase"/>
</dbReference>
<evidence type="ECO:0000256" key="1">
    <source>
        <dbReference type="SAM" id="SignalP"/>
    </source>
</evidence>
<dbReference type="PANTHER" id="PTHR11799:SF12">
    <property type="entry name" value="PARAOXONASE-RELATED"/>
    <property type="match status" value="1"/>
</dbReference>
<name>A0ABP1DMC2_9APHY</name>
<organism evidence="3 4">
    <name type="scientific">Somion occarium</name>
    <dbReference type="NCBI Taxonomy" id="3059160"/>
    <lineage>
        <taxon>Eukaryota</taxon>
        <taxon>Fungi</taxon>
        <taxon>Dikarya</taxon>
        <taxon>Basidiomycota</taxon>
        <taxon>Agaricomycotina</taxon>
        <taxon>Agaricomycetes</taxon>
        <taxon>Polyporales</taxon>
        <taxon>Cerrenaceae</taxon>
        <taxon>Somion</taxon>
    </lineage>
</organism>
<sequence>MGAFSLAAVLFVVALGVLYQTAVAPLLRVGGVFRNVEPLNNQHCKVVPALEGCEKAILPDDSSSIYVACSRIAGRPYWLPSVSHLNASGKPTDDYVAAYSLDTGEITRLTLSGFDSPRGLSVHGMDVVPSALDPTKLFVYLVNHRAPLTGNAEDVGADSAIEIFETRIGSDVLKYVKTVEDPNVIQTPNDVVGTTDGKGFWFTNDHGVKIGYERLIEGYLRLSRTSVGYCHVVDGCKIAANKLHTSNGITKSPTNDTFYVASSRGGGIQVLEKQTDNTLVLTEVIPTVDMSFDNLSVDKNGAVWAASFPKGLNLLRRFKDLTIDVPSGAVRVTLNTGQSAFYGGKYKVEKVFEDDGHVVQGATTAVYSPDRKLLILTGISSPQLALCSL</sequence>
<evidence type="ECO:0000313" key="4">
    <source>
        <dbReference type="Proteomes" id="UP001497453"/>
    </source>
</evidence>
<protein>
    <recommendedName>
        <fullName evidence="2">SMP-30/Gluconolactonase/LRE-like region domain-containing protein</fullName>
    </recommendedName>
</protein>
<accession>A0ABP1DMC2</accession>
<reference evidence="4" key="1">
    <citation type="submission" date="2024-04" db="EMBL/GenBank/DDBJ databases">
        <authorList>
            <person name="Shaw F."/>
            <person name="Minotto A."/>
        </authorList>
    </citation>
    <scope>NUCLEOTIDE SEQUENCE [LARGE SCALE GENOMIC DNA]</scope>
</reference>
<feature type="chain" id="PRO_5047204160" description="SMP-30/Gluconolactonase/LRE-like region domain-containing protein" evidence="1">
    <location>
        <begin position="25"/>
        <end position="389"/>
    </location>
</feature>
<evidence type="ECO:0000313" key="3">
    <source>
        <dbReference type="EMBL" id="CAL1708208.1"/>
    </source>
</evidence>
<dbReference type="PANTHER" id="PTHR11799">
    <property type="entry name" value="PARAOXONASE"/>
    <property type="match status" value="1"/>
</dbReference>
<keyword evidence="1" id="KW-0732">Signal</keyword>
<dbReference type="InterPro" id="IPR013658">
    <property type="entry name" value="SGL"/>
</dbReference>
<proteinExistence type="predicted"/>
<dbReference type="SUPFAM" id="SSF63829">
    <property type="entry name" value="Calcium-dependent phosphotriesterase"/>
    <property type="match status" value="1"/>
</dbReference>
<dbReference type="EMBL" id="OZ037947">
    <property type="protein sequence ID" value="CAL1708208.1"/>
    <property type="molecule type" value="Genomic_DNA"/>
</dbReference>
<keyword evidence="4" id="KW-1185">Reference proteome</keyword>
<evidence type="ECO:0000259" key="2">
    <source>
        <dbReference type="Pfam" id="PF08450"/>
    </source>
</evidence>
<dbReference type="InterPro" id="IPR011042">
    <property type="entry name" value="6-blade_b-propeller_TolB-like"/>
</dbReference>
<gene>
    <name evidence="3" type="ORF">GFSPODELE1_LOCUS6745</name>
</gene>
<dbReference type="Gene3D" id="2.120.10.30">
    <property type="entry name" value="TolB, C-terminal domain"/>
    <property type="match status" value="1"/>
</dbReference>
<dbReference type="Proteomes" id="UP001497453">
    <property type="component" value="Chromosome 4"/>
</dbReference>
<feature type="signal peptide" evidence="1">
    <location>
        <begin position="1"/>
        <end position="24"/>
    </location>
</feature>
<dbReference type="Pfam" id="PF08450">
    <property type="entry name" value="SGL"/>
    <property type="match status" value="1"/>
</dbReference>
<feature type="domain" description="SMP-30/Gluconolactonase/LRE-like region" evidence="2">
    <location>
        <begin position="172"/>
        <end position="310"/>
    </location>
</feature>